<name>I3IMJ8_9BACT</name>
<keyword evidence="2" id="KW-1185">Reference proteome</keyword>
<dbReference type="AlphaFoldDB" id="I3IMJ8"/>
<accession>I3IMJ8</accession>
<organism evidence="1 2">
    <name type="scientific">Candidatus Jettenia caeni</name>
    <dbReference type="NCBI Taxonomy" id="247490"/>
    <lineage>
        <taxon>Bacteria</taxon>
        <taxon>Pseudomonadati</taxon>
        <taxon>Planctomycetota</taxon>
        <taxon>Candidatus Brocadiia</taxon>
        <taxon>Candidatus Brocadiales</taxon>
        <taxon>Candidatus Brocadiaceae</taxon>
        <taxon>Candidatus Jettenia</taxon>
    </lineage>
</organism>
<reference evidence="1 2" key="1">
    <citation type="journal article" date="2012" name="FEBS Lett.">
        <title>Anammox organism KSU-1 expresses a NirK-type copper-containing nitrite reductase instead of a NirS-type with cytochrome cd1.</title>
        <authorList>
            <person name="Hira D."/>
            <person name="Toh H."/>
            <person name="Migita C.T."/>
            <person name="Okubo H."/>
            <person name="Nishiyama T."/>
            <person name="Hattori M."/>
            <person name="Furukawa K."/>
            <person name="Fujii T."/>
        </authorList>
    </citation>
    <scope>NUCLEOTIDE SEQUENCE [LARGE SCALE GENOMIC DNA]</scope>
</reference>
<dbReference type="Proteomes" id="UP000002985">
    <property type="component" value="Unassembled WGS sequence"/>
</dbReference>
<evidence type="ECO:0000313" key="1">
    <source>
        <dbReference type="EMBL" id="GAB62943.1"/>
    </source>
</evidence>
<sequence>MYTVILLNLSIGLYRIEKVTEKLILVLKCDRMEENWVGSDLFEVTLEQGFFSDAGLL</sequence>
<comment type="caution">
    <text evidence="1">The sequence shown here is derived from an EMBL/GenBank/DDBJ whole genome shotgun (WGS) entry which is preliminary data.</text>
</comment>
<evidence type="ECO:0000313" key="2">
    <source>
        <dbReference type="Proteomes" id="UP000002985"/>
    </source>
</evidence>
<proteinExistence type="predicted"/>
<dbReference type="EMBL" id="BAFH01000003">
    <property type="protein sequence ID" value="GAB62943.1"/>
    <property type="molecule type" value="Genomic_DNA"/>
</dbReference>
<protein>
    <submittedName>
        <fullName evidence="1">Uncharacterized protein</fullName>
    </submittedName>
</protein>
<gene>
    <name evidence="1" type="ORF">KSU1_C1347</name>
</gene>
<dbReference type="STRING" id="247490.KSU1_C1347"/>